<evidence type="ECO:0000259" key="3">
    <source>
        <dbReference type="Pfam" id="PF24677"/>
    </source>
</evidence>
<keyword evidence="1" id="KW-0472">Membrane</keyword>
<feature type="transmembrane region" description="Helical" evidence="1">
    <location>
        <begin position="228"/>
        <end position="245"/>
    </location>
</feature>
<feature type="transmembrane region" description="Helical" evidence="1">
    <location>
        <begin position="406"/>
        <end position="431"/>
    </location>
</feature>
<feature type="transmembrane region" description="Helical" evidence="1">
    <location>
        <begin position="377"/>
        <end position="394"/>
    </location>
</feature>
<dbReference type="Pfam" id="PF24677">
    <property type="entry name" value="DUF7657"/>
    <property type="match status" value="1"/>
</dbReference>
<dbReference type="EMBL" id="JACHHK010000003">
    <property type="protein sequence ID" value="MBB5182889.1"/>
    <property type="molecule type" value="Genomic_DNA"/>
</dbReference>
<dbReference type="AlphaFoldDB" id="A0A7W8FUT2"/>
<organism evidence="4 5">
    <name type="scientific">Catenisphaera adipataccumulans</name>
    <dbReference type="NCBI Taxonomy" id="700500"/>
    <lineage>
        <taxon>Bacteria</taxon>
        <taxon>Bacillati</taxon>
        <taxon>Bacillota</taxon>
        <taxon>Erysipelotrichia</taxon>
        <taxon>Erysipelotrichales</taxon>
        <taxon>Erysipelotrichaceae</taxon>
        <taxon>Catenisphaera</taxon>
    </lineage>
</organism>
<dbReference type="Proteomes" id="UP000539953">
    <property type="component" value="Unassembled WGS sequence"/>
</dbReference>
<reference evidence="4 5" key="1">
    <citation type="submission" date="2020-08" db="EMBL/GenBank/DDBJ databases">
        <title>Genomic Encyclopedia of Type Strains, Phase IV (KMG-IV): sequencing the most valuable type-strain genomes for metagenomic binning, comparative biology and taxonomic classification.</title>
        <authorList>
            <person name="Goeker M."/>
        </authorList>
    </citation>
    <scope>NUCLEOTIDE SEQUENCE [LARGE SCALE GENOMIC DNA]</scope>
    <source>
        <strain evidence="4 5">DSM 25799</strain>
    </source>
</reference>
<evidence type="ECO:0000313" key="5">
    <source>
        <dbReference type="Proteomes" id="UP000539953"/>
    </source>
</evidence>
<dbReference type="PROSITE" id="PS51257">
    <property type="entry name" value="PROKAR_LIPOPROTEIN"/>
    <property type="match status" value="1"/>
</dbReference>
<evidence type="ECO:0008006" key="6">
    <source>
        <dbReference type="Google" id="ProtNLM"/>
    </source>
</evidence>
<feature type="transmembrane region" description="Helical" evidence="1">
    <location>
        <begin position="65"/>
        <end position="84"/>
    </location>
</feature>
<feature type="transmembrane region" description="Helical" evidence="1">
    <location>
        <begin position="497"/>
        <end position="516"/>
    </location>
</feature>
<gene>
    <name evidence="4" type="ORF">HNQ47_000909</name>
</gene>
<accession>A0A7W8FUT2</accession>
<feature type="transmembrane region" description="Helical" evidence="1">
    <location>
        <begin position="275"/>
        <end position="291"/>
    </location>
</feature>
<evidence type="ECO:0000256" key="1">
    <source>
        <dbReference type="SAM" id="Phobius"/>
    </source>
</evidence>
<feature type="transmembrane region" description="Helical" evidence="1">
    <location>
        <begin position="252"/>
        <end position="269"/>
    </location>
</feature>
<comment type="caution">
    <text evidence="4">The sequence shown here is derived from an EMBL/GenBank/DDBJ whole genome shotgun (WGS) entry which is preliminary data.</text>
</comment>
<keyword evidence="1" id="KW-1133">Transmembrane helix</keyword>
<feature type="transmembrane region" description="Helical" evidence="1">
    <location>
        <begin position="474"/>
        <end position="491"/>
    </location>
</feature>
<feature type="transmembrane region" description="Helical" evidence="1">
    <location>
        <begin position="203"/>
        <end position="222"/>
    </location>
</feature>
<dbReference type="RefSeq" id="WP_183327996.1">
    <property type="nucleotide sequence ID" value="NZ_JACHHK010000003.1"/>
</dbReference>
<keyword evidence="5" id="KW-1185">Reference proteome</keyword>
<feature type="domain" description="DUF7657" evidence="3">
    <location>
        <begin position="64"/>
        <end position="459"/>
    </location>
</feature>
<dbReference type="Pfam" id="PF24672">
    <property type="entry name" value="DUF7654"/>
    <property type="match status" value="1"/>
</dbReference>
<proteinExistence type="predicted"/>
<feature type="transmembrane region" description="Helical" evidence="1">
    <location>
        <begin position="163"/>
        <end position="191"/>
    </location>
</feature>
<dbReference type="InterPro" id="IPR056071">
    <property type="entry name" value="DUF7654"/>
</dbReference>
<evidence type="ECO:0000259" key="2">
    <source>
        <dbReference type="Pfam" id="PF24672"/>
    </source>
</evidence>
<name>A0A7W8FUT2_9FIRM</name>
<feature type="domain" description="DUF7654" evidence="2">
    <location>
        <begin position="549"/>
        <end position="692"/>
    </location>
</feature>
<feature type="transmembrane region" description="Helical" evidence="1">
    <location>
        <begin position="20"/>
        <end position="44"/>
    </location>
</feature>
<protein>
    <recommendedName>
        <fullName evidence="6">Glycosyltransferase RgtA/B/C/D-like domain-containing protein</fullName>
    </recommendedName>
</protein>
<keyword evidence="1" id="KW-0812">Transmembrane</keyword>
<dbReference type="InterPro" id="IPR056074">
    <property type="entry name" value="DUF7657"/>
</dbReference>
<feature type="transmembrane region" description="Helical" evidence="1">
    <location>
        <begin position="443"/>
        <end position="462"/>
    </location>
</feature>
<evidence type="ECO:0000313" key="4">
    <source>
        <dbReference type="EMBL" id="MBB5182889.1"/>
    </source>
</evidence>
<sequence>MKRSVNGSQILLIDVLIVYTTWLIACSLPNSVLVIPFGALVLILNTLRLKWDKQIHSIFNWMIRYRYPIALVIFVLCVLLRLHGSSINVVQNYLIASKGSSNLFGVSHAIRSDEYDVQLPYYFSQYYNAYRETSYQMSLSGQDMILGYNSPVWSLTLIGKPFVWGYILFGNEIGLSWYWCMKLILGILVMYEMMVILTKQSEFSMFGAFFIIFSPAMQWWFSPHIYDAFFWGAAIFVVGYHFFAASGTWQKFGFTILAVGALTGYVLALFPSLQIPLGILALVMMIVCLYRDRSEWKWQKKDWLWLLAGGAGLTVVLGSFVLTAQDAIRTLSETVYPGHRVSTGGNCHWSDLFTNLSNMFFPYTEKTKISNPCELCTFNHLGPVCLAYFPYLAYKIRKKKIRNVLPAGIVLAAALMIEIIFMIIGFPVWLAKATLFSYVNRMPLVYGYTATLFTLWTMSVLIKYPLKTKLWINLVYTFGFGVIYLHAASLYDDQLAVSHQAYLAWAVVFVLAFLLMTTRRRRLVTALMIMITAISGMTVNPIAHGTDGVTEYKIVEAAEKLNKKKDGYWLTVNDEGGILQNILLANGSKVLNAVNFYPDYGKWKAVDPKGKYDDAYNRYAHQSVVLTDKKTSVKTLTPDSILVSLNYQDLKKWHVTYLVSKSEISEKLTEYGYQYKETYHDRLGYRIYQLEYDS</sequence>
<feature type="transmembrane region" description="Helical" evidence="1">
    <location>
        <begin position="303"/>
        <end position="322"/>
    </location>
</feature>
<feature type="transmembrane region" description="Helical" evidence="1">
    <location>
        <begin position="523"/>
        <end position="543"/>
    </location>
</feature>